<feature type="domain" description="Cell morphogenesis protein C-terminal" evidence="3">
    <location>
        <begin position="1958"/>
        <end position="2203"/>
    </location>
</feature>
<evidence type="ECO:0000259" key="3">
    <source>
        <dbReference type="Pfam" id="PF14225"/>
    </source>
</evidence>
<evidence type="ECO:0000313" key="6">
    <source>
        <dbReference type="Proteomes" id="UP000827549"/>
    </source>
</evidence>
<feature type="compositionally biased region" description="Polar residues" evidence="1">
    <location>
        <begin position="19"/>
        <end position="36"/>
    </location>
</feature>
<feature type="domain" description="Cell morphogenesis central region" evidence="4">
    <location>
        <begin position="1737"/>
        <end position="1927"/>
    </location>
</feature>
<dbReference type="GO" id="GO:0005938">
    <property type="term" value="C:cell cortex"/>
    <property type="evidence" value="ECO:0007669"/>
    <property type="project" value="TreeGrafter"/>
</dbReference>
<evidence type="ECO:0000259" key="2">
    <source>
        <dbReference type="Pfam" id="PF14222"/>
    </source>
</evidence>
<accession>A0AAF0Y6L4</accession>
<dbReference type="InterPro" id="IPR025481">
    <property type="entry name" value="Cell_Morphogen_C"/>
</dbReference>
<dbReference type="GO" id="GO:0030427">
    <property type="term" value="C:site of polarized growth"/>
    <property type="evidence" value="ECO:0007669"/>
    <property type="project" value="TreeGrafter"/>
</dbReference>
<feature type="region of interest" description="Disordered" evidence="1">
    <location>
        <begin position="131"/>
        <end position="189"/>
    </location>
</feature>
<dbReference type="PANTHER" id="PTHR12295">
    <property type="entry name" value="FURRY-RELATED"/>
    <property type="match status" value="1"/>
</dbReference>
<evidence type="ECO:0000256" key="1">
    <source>
        <dbReference type="SAM" id="MobiDB-lite"/>
    </source>
</evidence>
<name>A0AAF0Y6L4_9TREE</name>
<dbReference type="InterPro" id="IPR029473">
    <property type="entry name" value="MOR2-PAG1_mid"/>
</dbReference>
<feature type="region of interest" description="Disordered" evidence="1">
    <location>
        <begin position="2501"/>
        <end position="2528"/>
    </location>
</feature>
<dbReference type="SUPFAM" id="SSF48371">
    <property type="entry name" value="ARM repeat"/>
    <property type="match status" value="1"/>
</dbReference>
<feature type="compositionally biased region" description="Polar residues" evidence="1">
    <location>
        <begin position="210"/>
        <end position="231"/>
    </location>
</feature>
<dbReference type="RefSeq" id="XP_062627072.1">
    <property type="nucleotide sequence ID" value="XM_062771088.1"/>
</dbReference>
<dbReference type="GO" id="GO:0000902">
    <property type="term" value="P:cell morphogenesis"/>
    <property type="evidence" value="ECO:0007669"/>
    <property type="project" value="InterPro"/>
</dbReference>
<feature type="region of interest" description="Disordered" evidence="1">
    <location>
        <begin position="1"/>
        <end position="101"/>
    </location>
</feature>
<dbReference type="EMBL" id="CP086716">
    <property type="protein sequence ID" value="WOO81040.1"/>
    <property type="molecule type" value="Genomic_DNA"/>
</dbReference>
<evidence type="ECO:0000259" key="4">
    <source>
        <dbReference type="Pfam" id="PF14228"/>
    </source>
</evidence>
<dbReference type="InterPro" id="IPR016024">
    <property type="entry name" value="ARM-type_fold"/>
</dbReference>
<proteinExistence type="predicted"/>
<gene>
    <name evidence="5" type="primary">TAO3</name>
    <name evidence="5" type="ORF">LOC62_03G004568</name>
</gene>
<dbReference type="Proteomes" id="UP000827549">
    <property type="component" value="Chromosome 3"/>
</dbReference>
<feature type="region of interest" description="Disordered" evidence="1">
    <location>
        <begin position="2321"/>
        <end position="2360"/>
    </location>
</feature>
<dbReference type="Pfam" id="PF14228">
    <property type="entry name" value="MOR2-PAG1_mid"/>
    <property type="match status" value="1"/>
</dbReference>
<protein>
    <submittedName>
        <fullName evidence="5">Cell morphogenesis protein PAG1</fullName>
    </submittedName>
</protein>
<dbReference type="Pfam" id="PF14225">
    <property type="entry name" value="MOR2-PAG1_C"/>
    <property type="match status" value="1"/>
</dbReference>
<dbReference type="Pfam" id="PF14222">
    <property type="entry name" value="MOR2-PAG1_N"/>
    <property type="match status" value="1"/>
</dbReference>
<keyword evidence="6" id="KW-1185">Reference proteome</keyword>
<dbReference type="InterPro" id="IPR039867">
    <property type="entry name" value="Furry/Tao3/Mor2"/>
</dbReference>
<evidence type="ECO:0000313" key="5">
    <source>
        <dbReference type="EMBL" id="WOO81040.1"/>
    </source>
</evidence>
<dbReference type="GeneID" id="87807806"/>
<sequence length="2528" mass="275843">MTEEIVIPDLDDDDDLTLPSFSRTTFGSQGASSDTELYTHRHEPSTSSDPMNRANGGGANAFNTGSLRAQLPKSGLSHSASAHDLALEPPRLGKMSNGSSSSLIAHSMQQSGSGAGVLGPRKGSFASLKNVFKPNTQGAPPVPSLPPLDSKQYGAPRYPTLRDPFNRFDSPPSPTSTHHNSRPRGYTKASAAWQQPLGYNHTAGKHSVATMHSSQRSFGGRSVTSQGSSSFRAEDYPLPMLPRIPARSTPSRAGRQGSDTSMFGTFPRKMSVNTGDESLDNFGKTPAEEALRVVFQAFRESADPKITKLLAKPLNSHISLSAVLASGVDPAFDQVLVSLANCARAHARRVIDLLNTWCRIQSDNISPNDIRSHLSQSLGFQVRADEAASVLGSRKASAAKYIYHRALIDIVRTVPTLGEDVALNLEHSAFSLFRSERPDDVAHRRDVSALLVDFLGELSKTRFLTVSDRFTREISGLSSGASKDQESKIEHILKGVSHLKLKVYPEDELEMAADFLQSLSTFFANAHGSQLKSAYADTFTQLLHPVIETATAEVNHPVWAKAIAVVLQRAIAMASKPRYWPIAFPLVVVALCVSPREVFMEHWQGCIDAIASKSKDRSSRIIGMNAFIRLLWVYLHRCPESSTTTRKRLEGLIRIHFPAHSGLLVPSDLPLEPFVAILHYVFAKQFDYGQDLVAEFLHDCQPGRSGDGAPGELHHAERAYVAIRASTYTLQSVVHDLPVPFPTGPDFTRFELDNLTSGEGRLVLEGLDQAEEFVEKVAPVAVSILQSCDRTVGTVLLSSDAVTISIHASSANMDSSGEQVTHKHGDIHVAYPTRYEPTFRLLAALLDSMRSMLPVSANRTQLVNILCRSTFSADPATCQVASTTMRSVAEDPALCLLLVDNYRQFVFETRHVFREHFVATRLLESQLVRVAKLWVDVLETLATHQRTAEKAAKIDPGLINKIEGTGMFLLSSTCVGLRRLAHTVFTAARDLAGESRAPSAPFRYSRLVIPDKPSLSSVLQMYKSNIEEADMKTLRSLPMLTTNDHHRLDTLKGPKLLQQLAESDSPKDAALWLAIFPTFVGKVSDQLPKPVEVLRTLVGNTAVRLQTHVGDIASGKPSRSARAINRSTSDSTVLAEQWRMYLSVLAATVDASVTTPKLPRKDTTLSTELLTTPLIFKYLMGLLMWDDRRFQDAAVYALGSIRASSLSPLAEQLLTFVRHLADSYKATILPQSARKPSASGIMWTAAAHVFRLISPMILDNRSPSHIANLSSFIGFVKITFNLLSDRAAREDYDLQSLRRWFCIVVDHLTTALGKLDSSDRFLGEEVRGAIFKLCYDWCHVGRRPDVAKARESHTLQAAADSYRGDRDRAQYLDDLQAKTKLLSAAAAEAMASLCQGKLISAADATPATHASETIVEPLTVLRWIRGMFTSTQPSHHETARKALHALVKYNWDVSRLADEVLHQSFGEGEQFSLESSFFGVVADLISDGTIKLPSAQLACLSLSKLGHPVPDVRLRAFQLAVWLFDSPADRLAASKLLSAVGSTAPNVYNQAQLDLLTRFAELYPDLAIPFLAECTTRLGQLDAPRRQATLRILPAFMKVLELDAATKDQTAEDIAREHETLSNLMFLVVRFSDDHMDSVRDILVSFAGSGRSRNTTALVKFLFEQGAKRGSPDFVVHARQIVACLASSPAGDIIFDEITDFVDPSDMATSAQANVPASPASSHANLDVLFSTTLRTKPLSQGQLALLFAGELLPHRVVNSNLNSRLPTLLHVAFIHCDDPNPAMREQAQTVLLQVLRTWISDQSHVQPPEPAERAAVWATAELKTTALSRERADLFWKTDDTGEGETLFHAPAKMSTLVAKILGILQQLQPKLRKQWGSLALNWATSCTVRHLACRSFQVFRILSPSVNPRMLSDVLARLSSTIASPQAEIQAFNTEVMHTFASIVQSLTASEIRSYPQIFWCSMACLTTPYEAEFNEVVDLLSHVLDKTNLADQSVVSHLVSYRPPDYTEPPPHLQSLLLIGLRSSKTDMMTFDVIRRLTSVPDSQLIDGADDRLINGFVAALPWMLHSTDLGEPNEELAGMAFDLVDIADRQGNAGFSRLLTSFARARFRTKDDFIRQAVALLRDHLSTHALQIVTVLLGFVLNRTDWMRDKALQVLKLVLAFPEARAPLAPHANELFKPLLRLVGTKHAAQALDVLDMPLGAPDVPPADPADQLFGPIEASGWSVPNATERSAVTKKNVLAVFNTCAVESRAASAHFSVLQFSDLRPINGNPGGSNQWAASQASLELPSPPLSVPDNASMGDLVGALHSLNQFFDDGLDGAAQPAASGGTSPLQPRRQRPMAPYGRGNSGDSFSNGDTRLRNVMSRGGIVRSPSSNLPIHENRSEPDVGAYPLAQHAPNLPFVASTESFSSAPGGLAPPADPTYWANGLSGTYGSGHAGSRMGNLYLPTGHKTSFSSESEFGATNSEAVFGLEDETNPAAAQPIEAALNGVGLGADILDAPVNRPWNNKDRSRTPSPRDAPGGMV</sequence>
<feature type="domain" description="Cell morphogenesis protein N-terminal" evidence="2">
    <location>
        <begin position="394"/>
        <end position="940"/>
    </location>
</feature>
<dbReference type="InterPro" id="IPR025614">
    <property type="entry name" value="Cell_morpho_N"/>
</dbReference>
<feature type="region of interest" description="Disordered" evidence="1">
    <location>
        <begin position="206"/>
        <end position="267"/>
    </location>
</feature>
<organism evidence="5 6">
    <name type="scientific">Vanrija pseudolonga</name>
    <dbReference type="NCBI Taxonomy" id="143232"/>
    <lineage>
        <taxon>Eukaryota</taxon>
        <taxon>Fungi</taxon>
        <taxon>Dikarya</taxon>
        <taxon>Basidiomycota</taxon>
        <taxon>Agaricomycotina</taxon>
        <taxon>Tremellomycetes</taxon>
        <taxon>Trichosporonales</taxon>
        <taxon>Trichosporonaceae</taxon>
        <taxon>Vanrija</taxon>
    </lineage>
</organism>
<dbReference type="PANTHER" id="PTHR12295:SF30">
    <property type="entry name" value="PROTEIN FURRY"/>
    <property type="match status" value="1"/>
</dbReference>
<reference evidence="5" key="1">
    <citation type="submission" date="2023-10" db="EMBL/GenBank/DDBJ databases">
        <authorList>
            <person name="Noh H."/>
        </authorList>
    </citation>
    <scope>NUCLEOTIDE SEQUENCE</scope>
    <source>
        <strain evidence="5">DUCC4014</strain>
    </source>
</reference>